<name>A0ABU8M500_9PSEU</name>
<sequence>MTESPRWGFAGLTDEEYRAFAVDAEQSAPSPRPVEPSAPPSRGPVSVTTDGHGRVVAVEIAPDWR</sequence>
<organism evidence="2 3">
    <name type="scientific">Actinomycetospora flava</name>
    <dbReference type="NCBI Taxonomy" id="3129232"/>
    <lineage>
        <taxon>Bacteria</taxon>
        <taxon>Bacillati</taxon>
        <taxon>Actinomycetota</taxon>
        <taxon>Actinomycetes</taxon>
        <taxon>Pseudonocardiales</taxon>
        <taxon>Pseudonocardiaceae</taxon>
        <taxon>Actinomycetospora</taxon>
    </lineage>
</organism>
<gene>
    <name evidence="2" type="ORF">WCD58_14670</name>
</gene>
<protein>
    <submittedName>
        <fullName evidence="2">Uncharacterized protein</fullName>
    </submittedName>
</protein>
<feature type="compositionally biased region" description="Pro residues" evidence="1">
    <location>
        <begin position="30"/>
        <end position="42"/>
    </location>
</feature>
<comment type="caution">
    <text evidence="2">The sequence shown here is derived from an EMBL/GenBank/DDBJ whole genome shotgun (WGS) entry which is preliminary data.</text>
</comment>
<evidence type="ECO:0000313" key="2">
    <source>
        <dbReference type="EMBL" id="MEJ2862412.1"/>
    </source>
</evidence>
<dbReference type="RefSeq" id="WP_337703786.1">
    <property type="nucleotide sequence ID" value="NZ_JBBEGM010000005.1"/>
</dbReference>
<evidence type="ECO:0000256" key="1">
    <source>
        <dbReference type="SAM" id="MobiDB-lite"/>
    </source>
</evidence>
<evidence type="ECO:0000313" key="3">
    <source>
        <dbReference type="Proteomes" id="UP001369736"/>
    </source>
</evidence>
<dbReference type="EMBL" id="JBBEGM010000005">
    <property type="protein sequence ID" value="MEJ2862412.1"/>
    <property type="molecule type" value="Genomic_DNA"/>
</dbReference>
<keyword evidence="3" id="KW-1185">Reference proteome</keyword>
<proteinExistence type="predicted"/>
<dbReference type="Proteomes" id="UP001369736">
    <property type="component" value="Unassembled WGS sequence"/>
</dbReference>
<accession>A0ABU8M500</accession>
<feature type="region of interest" description="Disordered" evidence="1">
    <location>
        <begin position="24"/>
        <end position="52"/>
    </location>
</feature>
<reference evidence="2 3" key="1">
    <citation type="submission" date="2024-03" db="EMBL/GenBank/DDBJ databases">
        <title>Actinomycetospora sp. OC33-EN07, a novel actinomycete isolated from wild orchid (Aerides multiflora).</title>
        <authorList>
            <person name="Suriyachadkun C."/>
        </authorList>
    </citation>
    <scope>NUCLEOTIDE SEQUENCE [LARGE SCALE GENOMIC DNA]</scope>
    <source>
        <strain evidence="2 3">OC33-EN07</strain>
    </source>
</reference>